<dbReference type="RefSeq" id="WP_085028966.1">
    <property type="nucleotide sequence ID" value="NZ_CP020772.1"/>
</dbReference>
<dbReference type="AlphaFoldDB" id="A0A1W5ZTB1"/>
<accession>A0A1W5ZTB1</accession>
<evidence type="ECO:0000313" key="2">
    <source>
        <dbReference type="Proteomes" id="UP000192527"/>
    </source>
</evidence>
<protein>
    <submittedName>
        <fullName evidence="1">Uncharacterized protein</fullName>
    </submittedName>
</protein>
<sequence>MVEVMILRAEKEIGMGCCGGVCSDKDALVHMEDEFKHHDEDRQNLGELYRKTMTDYGDQVEITFLDPRNVLAITVYFLKQVKERQISPFTACRHFFFHMKYNAIFVNGRMVDGLNDYHTQLRKVLNT</sequence>
<dbReference type="STRING" id="402384.HM131_06390"/>
<organism evidence="1 2">
    <name type="scientific">Halobacillus mangrovi</name>
    <dbReference type="NCBI Taxonomy" id="402384"/>
    <lineage>
        <taxon>Bacteria</taxon>
        <taxon>Bacillati</taxon>
        <taxon>Bacillota</taxon>
        <taxon>Bacilli</taxon>
        <taxon>Bacillales</taxon>
        <taxon>Bacillaceae</taxon>
        <taxon>Halobacillus</taxon>
    </lineage>
</organism>
<keyword evidence="2" id="KW-1185">Reference proteome</keyword>
<name>A0A1W5ZTB1_9BACI</name>
<dbReference type="KEGG" id="hmn:HM131_06390"/>
<evidence type="ECO:0000313" key="1">
    <source>
        <dbReference type="EMBL" id="ARI76487.1"/>
    </source>
</evidence>
<proteinExistence type="predicted"/>
<reference evidence="1 2" key="1">
    <citation type="submission" date="2017-04" db="EMBL/GenBank/DDBJ databases">
        <title>The whole genome sequencing and assembly of Halobacillus mangrovi strain.</title>
        <authorList>
            <person name="Lee S.-J."/>
            <person name="Park M.-K."/>
            <person name="Kim J.-Y."/>
            <person name="Lee Y.-J."/>
            <person name="Yi H."/>
            <person name="Bahn Y.-S."/>
            <person name="Kim J.F."/>
            <person name="Lee D.-W."/>
        </authorList>
    </citation>
    <scope>NUCLEOTIDE SEQUENCE [LARGE SCALE GENOMIC DNA]</scope>
    <source>
        <strain evidence="1 2">KTB 131</strain>
    </source>
</reference>
<dbReference type="Proteomes" id="UP000192527">
    <property type="component" value="Chromosome"/>
</dbReference>
<gene>
    <name evidence="1" type="ORF">HM131_06390</name>
</gene>
<dbReference type="EMBL" id="CP020772">
    <property type="protein sequence ID" value="ARI76487.1"/>
    <property type="molecule type" value="Genomic_DNA"/>
</dbReference>
<dbReference type="OrthoDB" id="2989608at2"/>